<protein>
    <submittedName>
        <fullName evidence="1">Uncharacterized protein</fullName>
    </submittedName>
</protein>
<name>A0A0F9SDW8_9ZZZZ</name>
<comment type="caution">
    <text evidence="1">The sequence shown here is derived from an EMBL/GenBank/DDBJ whole genome shotgun (WGS) entry which is preliminary data.</text>
</comment>
<dbReference type="EMBL" id="LAZR01000531">
    <property type="protein sequence ID" value="KKN65209.1"/>
    <property type="molecule type" value="Genomic_DNA"/>
</dbReference>
<organism evidence="1">
    <name type="scientific">marine sediment metagenome</name>
    <dbReference type="NCBI Taxonomy" id="412755"/>
    <lineage>
        <taxon>unclassified sequences</taxon>
        <taxon>metagenomes</taxon>
        <taxon>ecological metagenomes</taxon>
    </lineage>
</organism>
<accession>A0A0F9SDW8</accession>
<gene>
    <name evidence="1" type="ORF">LCGC14_0483850</name>
</gene>
<dbReference type="AlphaFoldDB" id="A0A0F9SDW8"/>
<sequence>MIGVGNPSTGKTGSLCSLANNMEDFGLKRIIVADFDDGAEVLLKYIKPEAAQNVYVETFRDQLAPQTDGGPPIVAGSNIGGLGNLKLTMAWARAMQYMNCWKGKDFDLGPALSWGPETLFVTDTLTGLGDAGLNYAMAILQKDGWSGTGTAMDFQDKFTQMCQGLKCHFIMFCHIRFMGGGGQTLIIDKDGKHEHTKEVDSNVDGTAYPSALGRKLPPQIARHFNTQLSWELKGTQKVVLTKGSEKLPLKIPMDLPSELPQKEALVRVFKELLK</sequence>
<reference evidence="1" key="1">
    <citation type="journal article" date="2015" name="Nature">
        <title>Complex archaea that bridge the gap between prokaryotes and eukaryotes.</title>
        <authorList>
            <person name="Spang A."/>
            <person name="Saw J.H."/>
            <person name="Jorgensen S.L."/>
            <person name="Zaremba-Niedzwiedzka K."/>
            <person name="Martijn J."/>
            <person name="Lind A.E."/>
            <person name="van Eijk R."/>
            <person name="Schleper C."/>
            <person name="Guy L."/>
            <person name="Ettema T.J."/>
        </authorList>
    </citation>
    <scope>NUCLEOTIDE SEQUENCE</scope>
</reference>
<evidence type="ECO:0000313" key="1">
    <source>
        <dbReference type="EMBL" id="KKN65209.1"/>
    </source>
</evidence>
<proteinExistence type="predicted"/>